<sequence length="1429" mass="156506">MAAWDDEAVECHRESAHVVGKASMHPSLNLPADSQSQPQVAIFYGDMSDDDYFDDELDSAFLNAVDAIEAAHVPPAAAASAIVPGSHSTSRPSSSTSITSSSLSGSKSALQSSYSAPKPSSSRAPPADVIELDDSSDYGDLFDDVVVDDAALAKIDELCRQEYSRNGRGNGQTSAQPVAGPSKPNGLARRSSKGAQLNLFGEVATEREPPKGPAQSTRQPFQRTRSRQMPLPGQARKTKKWDRTAYAKTGWRKPKPNPDKGKGRASDEEEEEETVEFEQFPAPEVPIGPVPSMKLSADRLATKTWIYPLNKPKRDYQYNIVKKCLFENTLVALPTGLGKTFIAGVVMLNYYNWFPEGKVVFVAPTKPLVAQQIDACHKTCGIPGSAAAELTGNVSKDRRINAWRTKRVFYATPQTLLNDLIHGHVDALDIILIVIDEAHRGTGDYAYAQVVRFMMQHNPHFRIMALTATPGGKPEAVQEIVDALHISHIEIRDESDADLKKYLHTKHEKEHHVHMTEDIVVLRDALAALITPILKKVQSAGYLKNGNVNPTMLHPFRCQSTVGEMVKARAPQYAIGAAAQLGPLARAMGYLMENSISMCYTYLKGIADGFDDNGGKKALRKMEGFTQLMKEFEKQAARGFSMHPKMDTLKTLLVDHFAKQLPDGDGGASAPGGQSRAMVFVSFRECVEEIVELLNKESPIIRAKAFIGQGTDKQGKRGYAQKEQLEVIQQFKAGVHNVLVSTSIGEEGLDIGEVDLIVCYDAQKTPIRMLQRIGRTGRKQSGQVHILLAQGREEHNWQKAQSNYQEVQHFIVRASDLEVYGDVDRLIPDDIDPQPVEMEMEIEEYVREERPSRKGSLAAGDAAPKRKRDMDPSHNIPANAAKGFVSVRELLVKNGGAKRGKKVKATDLVHAGEDDSDDEDIEAGVFAPRRAASTSAVPSPSKGKKSLTRSKTTTEPRKKKATAGPKKKGAKAAAQATLTQLDLASSDSDDVKIEQGLPYKRLATIDESASPQRKTAKPSSAAKRKGKKASRSSSPDIPLNQSIIDITTPEVPLRKAHSDATMLFSSPERPLRAKRPVIRSPVQSHTRSTSPEQPLQSTSRSASTLSRNQNLSQSSGRFSKSPRRSTSPSSRSVTADKPDEKEAFGGATGDDSMAWLIEDDEEPDLALVNSSPRQSRKEAESLALSDDEPLFLNSSSPPRKPSPLPTFSLSDEPEFVDEPLPPTRPSSENTRESRGKARFSHKTDMGPPALPPHIATNASPSLSDDQPPPLTFAKPSTSSRHPSPCPHTPAFPPAVYTIVEDIVAVDGGGCVEFRQAWRIRYEHSAIMRRIVRITSLWWGASGMILAGAFIAIAWTTPDDVGYGIGWGLPWLWAIISAAMTVWFVNKELQREAEEWSNPDVHKVFSLHIAQTIDEEKVAQEVNEFNDSNV</sequence>
<evidence type="ECO:0000256" key="1">
    <source>
        <dbReference type="ARBA" id="ARBA00004123"/>
    </source>
</evidence>
<keyword evidence="11" id="KW-0472">Membrane</keyword>
<feature type="domain" description="Helicase C-terminal" evidence="13">
    <location>
        <begin position="653"/>
        <end position="827"/>
    </location>
</feature>
<evidence type="ECO:0000256" key="3">
    <source>
        <dbReference type="ARBA" id="ARBA00022741"/>
    </source>
</evidence>
<dbReference type="InterPro" id="IPR006935">
    <property type="entry name" value="Helicase/UvrB_N"/>
</dbReference>
<gene>
    <name evidence="14" type="ORF">ONZ51_g12709</name>
</gene>
<keyword evidence="5" id="KW-0347">Helicase</keyword>
<evidence type="ECO:0000256" key="8">
    <source>
        <dbReference type="ARBA" id="ARBA00047995"/>
    </source>
</evidence>
<dbReference type="PROSITE" id="PS51192">
    <property type="entry name" value="HELICASE_ATP_BIND_1"/>
    <property type="match status" value="1"/>
</dbReference>
<keyword evidence="11" id="KW-1133">Transmembrane helix</keyword>
<comment type="catalytic activity">
    <reaction evidence="8 9">
        <text>ATP + H2O = ADP + phosphate + H(+)</text>
        <dbReference type="Rhea" id="RHEA:13065"/>
        <dbReference type="ChEBI" id="CHEBI:15377"/>
        <dbReference type="ChEBI" id="CHEBI:15378"/>
        <dbReference type="ChEBI" id="CHEBI:30616"/>
        <dbReference type="ChEBI" id="CHEBI:43474"/>
        <dbReference type="ChEBI" id="CHEBI:456216"/>
        <dbReference type="EC" id="3.6.4.12"/>
    </reaction>
</comment>
<feature type="region of interest" description="Disordered" evidence="10">
    <location>
        <begin position="928"/>
        <end position="974"/>
    </location>
</feature>
<evidence type="ECO:0000256" key="2">
    <source>
        <dbReference type="ARBA" id="ARBA00009889"/>
    </source>
</evidence>
<reference evidence="14" key="1">
    <citation type="submission" date="2022-11" db="EMBL/GenBank/DDBJ databases">
        <title>Genome Sequence of Cubamyces cubensis.</title>
        <authorList>
            <person name="Buettner E."/>
        </authorList>
    </citation>
    <scope>NUCLEOTIDE SEQUENCE</scope>
    <source>
        <strain evidence="14">MPL-01</strain>
    </source>
</reference>
<feature type="compositionally biased region" description="Polar residues" evidence="10">
    <location>
        <begin position="214"/>
        <end position="223"/>
    </location>
</feature>
<dbReference type="CDD" id="cd12091">
    <property type="entry name" value="FANCM_ID"/>
    <property type="match status" value="1"/>
</dbReference>
<dbReference type="Gene3D" id="3.40.50.300">
    <property type="entry name" value="P-loop containing nucleotide triphosphate hydrolases"/>
    <property type="match status" value="2"/>
</dbReference>
<dbReference type="PANTHER" id="PTHR14025:SF20">
    <property type="entry name" value="FANCONI ANEMIA GROUP M PROTEIN"/>
    <property type="match status" value="1"/>
</dbReference>
<dbReference type="GO" id="GO:0009378">
    <property type="term" value="F:four-way junction helicase activity"/>
    <property type="evidence" value="ECO:0007669"/>
    <property type="project" value="TreeGrafter"/>
</dbReference>
<evidence type="ECO:0000256" key="11">
    <source>
        <dbReference type="SAM" id="Phobius"/>
    </source>
</evidence>
<comment type="subunit">
    <text evidence="9">Interacts with the MHF histone-fold complex to form the FANCM-MHF complex.</text>
</comment>
<evidence type="ECO:0000259" key="12">
    <source>
        <dbReference type="PROSITE" id="PS51192"/>
    </source>
</evidence>
<dbReference type="GO" id="GO:0043138">
    <property type="term" value="F:3'-5' DNA helicase activity"/>
    <property type="evidence" value="ECO:0007669"/>
    <property type="project" value="InterPro"/>
</dbReference>
<keyword evidence="7" id="KW-0539">Nucleus</keyword>
<evidence type="ECO:0000313" key="15">
    <source>
        <dbReference type="Proteomes" id="UP001215151"/>
    </source>
</evidence>
<protein>
    <recommendedName>
        <fullName evidence="9">ATP-dependent DNA helicase</fullName>
        <ecNumber evidence="9">3.6.4.12</ecNumber>
    </recommendedName>
</protein>
<feature type="region of interest" description="Disordered" evidence="10">
    <location>
        <begin position="997"/>
        <end position="1286"/>
    </location>
</feature>
<evidence type="ECO:0000256" key="9">
    <source>
        <dbReference type="RuleBase" id="RU367027"/>
    </source>
</evidence>
<comment type="similarity">
    <text evidence="2 9">Belongs to the DEAD box helicase family. DEAH subfamily. FANCM sub-subfamily.</text>
</comment>
<evidence type="ECO:0000256" key="7">
    <source>
        <dbReference type="ARBA" id="ARBA00023242"/>
    </source>
</evidence>
<evidence type="ECO:0000256" key="10">
    <source>
        <dbReference type="SAM" id="MobiDB-lite"/>
    </source>
</evidence>
<proteinExistence type="inferred from homology"/>
<dbReference type="GO" id="GO:0000400">
    <property type="term" value="F:four-way junction DNA binding"/>
    <property type="evidence" value="ECO:0007669"/>
    <property type="project" value="TreeGrafter"/>
</dbReference>
<accession>A0AAD7TFB9</accession>
<feature type="transmembrane region" description="Helical" evidence="11">
    <location>
        <begin position="1360"/>
        <end position="1384"/>
    </location>
</feature>
<dbReference type="EMBL" id="JAPEVG010000848">
    <property type="protein sequence ID" value="KAJ8454981.1"/>
    <property type="molecule type" value="Genomic_DNA"/>
</dbReference>
<dbReference type="InterPro" id="IPR014001">
    <property type="entry name" value="Helicase_ATP-bd"/>
</dbReference>
<dbReference type="GO" id="GO:0016787">
    <property type="term" value="F:hydrolase activity"/>
    <property type="evidence" value="ECO:0007669"/>
    <property type="project" value="UniProtKB-KW"/>
</dbReference>
<dbReference type="SMART" id="SM00490">
    <property type="entry name" value="HELICc"/>
    <property type="match status" value="1"/>
</dbReference>
<feature type="compositionally biased region" description="Basic residues" evidence="10">
    <location>
        <begin position="957"/>
        <end position="970"/>
    </location>
</feature>
<evidence type="ECO:0000259" key="13">
    <source>
        <dbReference type="PROSITE" id="PS51194"/>
    </source>
</evidence>
<comment type="function">
    <text evidence="9">ATP-dependent DNA helicase involved in DNA damage repair by homologous recombination and in genome maintenance. Capable of unwinding D-loops. Plays a role in limiting crossover recombinants during mitotic DNA double-strand break (DSB) repair. Component of a FANCM-MHF complex which promotes gene conversion at blocked replication forks, probably by reversal of the stalled fork.</text>
</comment>
<feature type="region of interest" description="Disordered" evidence="10">
    <location>
        <begin position="164"/>
        <end position="278"/>
    </location>
</feature>
<dbReference type="GO" id="GO:0036297">
    <property type="term" value="P:interstrand cross-link repair"/>
    <property type="evidence" value="ECO:0007669"/>
    <property type="project" value="TreeGrafter"/>
</dbReference>
<dbReference type="Proteomes" id="UP001215151">
    <property type="component" value="Unassembled WGS sequence"/>
</dbReference>
<dbReference type="InterPro" id="IPR039686">
    <property type="entry name" value="FANCM/Mph1-like_ID"/>
</dbReference>
<dbReference type="SMART" id="SM00487">
    <property type="entry name" value="DEXDc"/>
    <property type="match status" value="1"/>
</dbReference>
<dbReference type="PROSITE" id="PS51194">
    <property type="entry name" value="HELICASE_CTER"/>
    <property type="match status" value="1"/>
</dbReference>
<evidence type="ECO:0000256" key="5">
    <source>
        <dbReference type="ARBA" id="ARBA00022806"/>
    </source>
</evidence>
<dbReference type="EC" id="3.6.4.12" evidence="9"/>
<dbReference type="InterPro" id="IPR001650">
    <property type="entry name" value="Helicase_C-like"/>
</dbReference>
<feature type="region of interest" description="Disordered" evidence="10">
    <location>
        <begin position="846"/>
        <end position="880"/>
    </location>
</feature>
<dbReference type="InterPro" id="IPR027417">
    <property type="entry name" value="P-loop_NTPase"/>
</dbReference>
<evidence type="ECO:0000313" key="14">
    <source>
        <dbReference type="EMBL" id="KAJ8454981.1"/>
    </source>
</evidence>
<keyword evidence="15" id="KW-1185">Reference proteome</keyword>
<dbReference type="GO" id="GO:0005524">
    <property type="term" value="F:ATP binding"/>
    <property type="evidence" value="ECO:0007669"/>
    <property type="project" value="UniProtKB-UniRule"/>
</dbReference>
<dbReference type="Pfam" id="PF00271">
    <property type="entry name" value="Helicase_C"/>
    <property type="match status" value="1"/>
</dbReference>
<comment type="caution">
    <text evidence="14">The sequence shown here is derived from an EMBL/GenBank/DDBJ whole genome shotgun (WGS) entry which is preliminary data.</text>
</comment>
<keyword evidence="4" id="KW-0378">Hydrolase</keyword>
<dbReference type="GO" id="GO:0045003">
    <property type="term" value="P:double-strand break repair via synthesis-dependent strand annealing"/>
    <property type="evidence" value="ECO:0007669"/>
    <property type="project" value="TreeGrafter"/>
</dbReference>
<feature type="region of interest" description="Disordered" evidence="10">
    <location>
        <begin position="82"/>
        <end position="132"/>
    </location>
</feature>
<dbReference type="GO" id="GO:0005634">
    <property type="term" value="C:nucleus"/>
    <property type="evidence" value="ECO:0007669"/>
    <property type="project" value="UniProtKB-SubCell"/>
</dbReference>
<feature type="domain" description="Helicase ATP-binding" evidence="12">
    <location>
        <begin position="320"/>
        <end position="488"/>
    </location>
</feature>
<feature type="compositionally biased region" description="Acidic residues" evidence="10">
    <location>
        <begin position="267"/>
        <end position="276"/>
    </location>
</feature>
<dbReference type="CDD" id="cd18801">
    <property type="entry name" value="SF2_C_FANCM_Hef"/>
    <property type="match status" value="1"/>
</dbReference>
<dbReference type="PANTHER" id="PTHR14025">
    <property type="entry name" value="FANCONI ANEMIA GROUP M FANCM FAMILY MEMBER"/>
    <property type="match status" value="1"/>
</dbReference>
<dbReference type="InterPro" id="IPR044749">
    <property type="entry name" value="FANCM_DEXDc"/>
</dbReference>
<keyword evidence="3" id="KW-0547">Nucleotide-binding</keyword>
<evidence type="ECO:0000256" key="4">
    <source>
        <dbReference type="ARBA" id="ARBA00022801"/>
    </source>
</evidence>
<keyword evidence="11" id="KW-0812">Transmembrane</keyword>
<feature type="compositionally biased region" description="Basic and acidic residues" evidence="10">
    <location>
        <begin position="256"/>
        <end position="266"/>
    </location>
</feature>
<comment type="subcellular location">
    <subcellularLocation>
        <location evidence="1 9">Nucleus</location>
    </subcellularLocation>
</comment>
<feature type="transmembrane region" description="Helical" evidence="11">
    <location>
        <begin position="1336"/>
        <end position="1354"/>
    </location>
</feature>
<feature type="compositionally biased region" description="Basic and acidic residues" evidence="10">
    <location>
        <begin position="1134"/>
        <end position="1143"/>
    </location>
</feature>
<dbReference type="FunFam" id="3.40.50.300:FF:000861">
    <property type="entry name" value="Fanconi anemia, complementation group M"/>
    <property type="match status" value="1"/>
</dbReference>
<keyword evidence="6" id="KW-0067">ATP-binding</keyword>
<feature type="compositionally biased region" description="Polar residues" evidence="10">
    <location>
        <begin position="1081"/>
        <end position="1116"/>
    </location>
</feature>
<dbReference type="SUPFAM" id="SSF52540">
    <property type="entry name" value="P-loop containing nucleoside triphosphate hydrolases"/>
    <property type="match status" value="1"/>
</dbReference>
<evidence type="ECO:0000256" key="6">
    <source>
        <dbReference type="ARBA" id="ARBA00022840"/>
    </source>
</evidence>
<organism evidence="14 15">
    <name type="scientific">Trametes cubensis</name>
    <dbReference type="NCBI Taxonomy" id="1111947"/>
    <lineage>
        <taxon>Eukaryota</taxon>
        <taxon>Fungi</taxon>
        <taxon>Dikarya</taxon>
        <taxon>Basidiomycota</taxon>
        <taxon>Agaricomycotina</taxon>
        <taxon>Agaricomycetes</taxon>
        <taxon>Polyporales</taxon>
        <taxon>Polyporaceae</taxon>
        <taxon>Trametes</taxon>
    </lineage>
</organism>
<feature type="compositionally biased region" description="Low complexity" evidence="10">
    <location>
        <begin position="82"/>
        <end position="127"/>
    </location>
</feature>
<dbReference type="CDD" id="cd18033">
    <property type="entry name" value="DEXDc_FANCM"/>
    <property type="match status" value="1"/>
</dbReference>
<name>A0AAD7TFB9_9APHY</name>
<dbReference type="Pfam" id="PF04851">
    <property type="entry name" value="ResIII"/>
    <property type="match status" value="1"/>
</dbReference>